<proteinExistence type="predicted"/>
<dbReference type="AlphaFoldDB" id="A0A5N7D128"/>
<dbReference type="InterPro" id="IPR036404">
    <property type="entry name" value="Jacalin-like_lectin_dom_sf"/>
</dbReference>
<gene>
    <name evidence="2" type="ORF">BDV37DRAFT_213619</name>
</gene>
<dbReference type="EMBL" id="ML736821">
    <property type="protein sequence ID" value="KAE8400115.1"/>
    <property type="molecule type" value="Genomic_DNA"/>
</dbReference>
<dbReference type="RefSeq" id="XP_031937434.1">
    <property type="nucleotide sequence ID" value="XM_032080054.1"/>
</dbReference>
<dbReference type="Pfam" id="PF24539">
    <property type="entry name" value="DUF7600"/>
    <property type="match status" value="1"/>
</dbReference>
<evidence type="ECO:0000313" key="2">
    <source>
        <dbReference type="EMBL" id="KAE8400115.1"/>
    </source>
</evidence>
<sequence>MDPEIRDMFEAHKYCPICGVVLLCEDLEEAPDTRRPWYAEVRAAAREDYCDNFITGVGFLDPRENLVAPLDEELDYLNALELEDVELLRMESHLHGFGLHDSCWMLLQDRLWHTIDSEAIAQSLYNQFSCTPSPLRSSLSFGHDYGGAERWQRAYDDVPMPEDMPLLLKADPYAIPLLEKLEESAPDVGGGREYNLEYPTSSTDINTGYLNSFGRMSLELFHEVVSYLSVPELLNLKCTCRELAQRVLFSSLPQSFWKRQFARGNDMDFLFPDLEQKRDWYRLYRGTASILQTNDQSPERLSLLNRKRIRVLLEPIACVVEADIRRSNEPRGRRANCLEFRPGNWLVSEGLTQWRAENIYTAYISVELEILPHGCRVPRYRLSAFPHTMLHGGEIKISTVQLGARVFISGISHHSPDAQVTTEQAVGYGDLTDEITINVSPGSTFNQIEVAFCPEGLRGIRFHFGGNTLSDWVGDSSDENMSHGVLQIPHSASGIYHILAGTDPYKLTAIGTIHDEARTDTSDSPFWQDYPLDLTLPDSYLWQYKLSSYDNLRIYQFQPDNAGIPYRPLLNIDFGGPDGKWLDSLISMEVHVSSEFSPILGMTFNYTDKTLRFGTCTSGEALTFSVDGPGGERIIDVVGRTTGPSDSSTIYGLRVTTNLNREMEFHPGKLRDGSSSPGVLSADSRFLDERPQGSVITGFVATQRWGEEHFIELGIQVQLLDESDESRGA</sequence>
<dbReference type="SUPFAM" id="SSF81383">
    <property type="entry name" value="F-box domain"/>
    <property type="match status" value="1"/>
</dbReference>
<dbReference type="Proteomes" id="UP000325579">
    <property type="component" value="Unassembled WGS sequence"/>
</dbReference>
<dbReference type="InterPro" id="IPR056021">
    <property type="entry name" value="DUF7600"/>
</dbReference>
<keyword evidence="3" id="KW-1185">Reference proteome</keyword>
<dbReference type="InterPro" id="IPR036047">
    <property type="entry name" value="F-box-like_dom_sf"/>
</dbReference>
<evidence type="ECO:0000313" key="3">
    <source>
        <dbReference type="Proteomes" id="UP000325579"/>
    </source>
</evidence>
<accession>A0A5N7D128</accession>
<dbReference type="SUPFAM" id="SSF51101">
    <property type="entry name" value="Mannose-binding lectins"/>
    <property type="match status" value="1"/>
</dbReference>
<feature type="domain" description="DUF7600" evidence="1">
    <location>
        <begin position="369"/>
        <end position="511"/>
    </location>
</feature>
<name>A0A5N7D128_9EURO</name>
<protein>
    <recommendedName>
        <fullName evidence="1">DUF7600 domain-containing protein</fullName>
    </recommendedName>
</protein>
<reference evidence="2 3" key="1">
    <citation type="submission" date="2019-04" db="EMBL/GenBank/DDBJ databases">
        <authorList>
            <consortium name="DOE Joint Genome Institute"/>
            <person name="Mondo S."/>
            <person name="Kjaerbolling I."/>
            <person name="Vesth T."/>
            <person name="Frisvad J.C."/>
            <person name="Nybo J.L."/>
            <person name="Theobald S."/>
            <person name="Kildgaard S."/>
            <person name="Isbrandt T."/>
            <person name="Kuo A."/>
            <person name="Sato A."/>
            <person name="Lyhne E.K."/>
            <person name="Kogle M.E."/>
            <person name="Wiebenga A."/>
            <person name="Kun R.S."/>
            <person name="Lubbers R.J."/>
            <person name="Makela M.R."/>
            <person name="Barry K."/>
            <person name="Chovatia M."/>
            <person name="Clum A."/>
            <person name="Daum C."/>
            <person name="Haridas S."/>
            <person name="He G."/>
            <person name="LaButti K."/>
            <person name="Lipzen A."/>
            <person name="Riley R."/>
            <person name="Salamov A."/>
            <person name="Simmons B.A."/>
            <person name="Magnuson J.K."/>
            <person name="Henrissat B."/>
            <person name="Mortensen U.H."/>
            <person name="Larsen T.O."/>
            <person name="Devries R.P."/>
            <person name="Grigoriev I.V."/>
            <person name="Machida M."/>
            <person name="Baker S.E."/>
            <person name="Andersen M.R."/>
            <person name="Cantor M.N."/>
            <person name="Hua S.X."/>
        </authorList>
    </citation>
    <scope>NUCLEOTIDE SEQUENCE [LARGE SCALE GENOMIC DNA]</scope>
    <source>
        <strain evidence="2 3">CBS 119388</strain>
    </source>
</reference>
<dbReference type="GeneID" id="43664745"/>
<organism evidence="2 3">
    <name type="scientific">Aspergillus pseudonomiae</name>
    <dbReference type="NCBI Taxonomy" id="1506151"/>
    <lineage>
        <taxon>Eukaryota</taxon>
        <taxon>Fungi</taxon>
        <taxon>Dikarya</taxon>
        <taxon>Ascomycota</taxon>
        <taxon>Pezizomycotina</taxon>
        <taxon>Eurotiomycetes</taxon>
        <taxon>Eurotiomycetidae</taxon>
        <taxon>Eurotiales</taxon>
        <taxon>Aspergillaceae</taxon>
        <taxon>Aspergillus</taxon>
        <taxon>Aspergillus subgen. Circumdati</taxon>
    </lineage>
</organism>
<dbReference type="OrthoDB" id="5273847at2759"/>
<evidence type="ECO:0000259" key="1">
    <source>
        <dbReference type="Pfam" id="PF24539"/>
    </source>
</evidence>